<proteinExistence type="predicted"/>
<evidence type="ECO:0000259" key="1">
    <source>
        <dbReference type="Pfam" id="PF01636"/>
    </source>
</evidence>
<dbReference type="InterPro" id="IPR002575">
    <property type="entry name" value="Aminoglycoside_PTrfase"/>
</dbReference>
<dbReference type="InterPro" id="IPR011009">
    <property type="entry name" value="Kinase-like_dom_sf"/>
</dbReference>
<dbReference type="RefSeq" id="WP_067704627.1">
    <property type="nucleotide sequence ID" value="NZ_LLZH01000318.1"/>
</dbReference>
<keyword evidence="2" id="KW-0418">Kinase</keyword>
<dbReference type="EMBL" id="LLZH01000318">
    <property type="protein sequence ID" value="KUL24956.1"/>
    <property type="molecule type" value="Genomic_DNA"/>
</dbReference>
<sequence>MPEDDIVRTVLRDQWHLATFEMIELPMALMSRGWEITAGRDRYVARLAEATARLPVEAGLAAAEHLRGVRIEAGEPVRTLAGALTVETPHGALAVLRRPPGRHLDGADPVDQQWWGERLGAVHRALEGFQHPGLRPWQPIDLDAQHLDAEPWLRGAVAAAVAAAIRLTVTDRLTYGVLHGDPAPEAFVLDVATGRAGLMHCGACGTGPLVYDVAAAIIYVGGPEHAVEMLDGYRSAGPVAPDELEVALPVLLRLRWAVLAERSARWGCEEGLVMARQALESMPG</sequence>
<comment type="caution">
    <text evidence="2">The sequence shown here is derived from an EMBL/GenBank/DDBJ whole genome shotgun (WGS) entry which is preliminary data.</text>
</comment>
<dbReference type="Gene3D" id="3.90.1200.10">
    <property type="match status" value="1"/>
</dbReference>
<feature type="domain" description="Aminoglycoside phosphotransferase" evidence="1">
    <location>
        <begin position="34"/>
        <end position="234"/>
    </location>
</feature>
<gene>
    <name evidence="2" type="ORF">ADL15_42560</name>
</gene>
<dbReference type="SUPFAM" id="SSF56112">
    <property type="entry name" value="Protein kinase-like (PK-like)"/>
    <property type="match status" value="1"/>
</dbReference>
<organism evidence="2 3">
    <name type="scientific">Actinoplanes awajinensis subsp. mycoplanecinus</name>
    <dbReference type="NCBI Taxonomy" id="135947"/>
    <lineage>
        <taxon>Bacteria</taxon>
        <taxon>Bacillati</taxon>
        <taxon>Actinomycetota</taxon>
        <taxon>Actinomycetes</taxon>
        <taxon>Micromonosporales</taxon>
        <taxon>Micromonosporaceae</taxon>
        <taxon>Actinoplanes</taxon>
    </lineage>
</organism>
<name>A0A124G868_9ACTN</name>
<keyword evidence="2" id="KW-0808">Transferase</keyword>
<dbReference type="AlphaFoldDB" id="A0A124G868"/>
<reference evidence="2 3" key="1">
    <citation type="submission" date="2015-10" db="EMBL/GenBank/DDBJ databases">
        <authorList>
            <person name="Gilbert D.G."/>
        </authorList>
    </citation>
    <scope>NUCLEOTIDE SEQUENCE [LARGE SCALE GENOMIC DNA]</scope>
    <source>
        <strain evidence="2 3">NRRL B-16712</strain>
    </source>
</reference>
<keyword evidence="3" id="KW-1185">Reference proteome</keyword>
<accession>A0A124G868</accession>
<dbReference type="OrthoDB" id="3677467at2"/>
<evidence type="ECO:0000313" key="2">
    <source>
        <dbReference type="EMBL" id="KUL24956.1"/>
    </source>
</evidence>
<evidence type="ECO:0000313" key="3">
    <source>
        <dbReference type="Proteomes" id="UP000053244"/>
    </source>
</evidence>
<protein>
    <submittedName>
        <fullName evidence="2">Serine kinase</fullName>
    </submittedName>
</protein>
<dbReference type="Pfam" id="PF01636">
    <property type="entry name" value="APH"/>
    <property type="match status" value="1"/>
</dbReference>
<dbReference type="GO" id="GO:0016301">
    <property type="term" value="F:kinase activity"/>
    <property type="evidence" value="ECO:0007669"/>
    <property type="project" value="UniProtKB-KW"/>
</dbReference>
<dbReference type="Proteomes" id="UP000053244">
    <property type="component" value="Unassembled WGS sequence"/>
</dbReference>